<organism evidence="2 3">
    <name type="scientific">Cannabis sativa</name>
    <name type="common">Hemp</name>
    <name type="synonym">Marijuana</name>
    <dbReference type="NCBI Taxonomy" id="3483"/>
    <lineage>
        <taxon>Eukaryota</taxon>
        <taxon>Viridiplantae</taxon>
        <taxon>Streptophyta</taxon>
        <taxon>Embryophyta</taxon>
        <taxon>Tracheophyta</taxon>
        <taxon>Spermatophyta</taxon>
        <taxon>Magnoliopsida</taxon>
        <taxon>eudicotyledons</taxon>
        <taxon>Gunneridae</taxon>
        <taxon>Pentapetalae</taxon>
        <taxon>rosids</taxon>
        <taxon>fabids</taxon>
        <taxon>Rosales</taxon>
        <taxon>Cannabaceae</taxon>
        <taxon>Cannabis</taxon>
    </lineage>
</organism>
<reference evidence="2" key="1">
    <citation type="submission" date="2018-11" db="EMBL/GenBank/DDBJ databases">
        <authorList>
            <person name="Grassa J C."/>
        </authorList>
    </citation>
    <scope>NUCLEOTIDE SEQUENCE [LARGE SCALE GENOMIC DNA]</scope>
</reference>
<feature type="compositionally biased region" description="Acidic residues" evidence="1">
    <location>
        <begin position="436"/>
        <end position="447"/>
    </location>
</feature>
<sequence>MSQSGSEVYSPEFLESEYPKHLASPYKPKNFQPRSKLEVNDARIRDQLIKSNQEKTASRYRRFLQEIFKRKHHFLRDVAWPVPTILGYIPLARPLFLLEVTVAFEPSDLDFEIMSPKPCKSKTLQDPSVTFEAELIESKVRSIGAYVSAVPRRSVPTPQIVEHRGILLSLPYGLRAANFLLNEKNLKNVGVLALEEYTCDYKIPKYTTWQKVLVPNEEENEDFVARTQHLERVPPRSKKRIVQAGEASGSAKEPKRTETTAKKKKSSSHLTIEAAKSPEQATEVSAAGNEVSTVGMRSLLQRMPRSSSLATGILLCEAALRIWSKGVTNFCIRHFSSPMSPIIGHLSESKCSRLNFARSGNMGILLPKSGTIRWPSMLITTKSLRNWRLKPKRVNSIGRRTIYQIWSVNPDLDLSFLGDNAEAILAFSEKTRKEELEEEEKVEVEQEDPTKSSTM</sequence>
<feature type="region of interest" description="Disordered" evidence="1">
    <location>
        <begin position="432"/>
        <end position="455"/>
    </location>
</feature>
<reference evidence="2" key="2">
    <citation type="submission" date="2021-03" db="UniProtKB">
        <authorList>
            <consortium name="EnsemblPlants"/>
        </authorList>
    </citation>
    <scope>IDENTIFICATION</scope>
</reference>
<dbReference type="AlphaFoldDB" id="A0A803QCT8"/>
<dbReference type="Gramene" id="evm.model.08.927">
    <property type="protein sequence ID" value="cds.evm.model.08.927"/>
    <property type="gene ID" value="evm.TU.08.927"/>
</dbReference>
<keyword evidence="3" id="KW-1185">Reference proteome</keyword>
<protein>
    <submittedName>
        <fullName evidence="2">Uncharacterized protein</fullName>
    </submittedName>
</protein>
<name>A0A803QCT8_CANSA</name>
<evidence type="ECO:0000256" key="1">
    <source>
        <dbReference type="SAM" id="MobiDB-lite"/>
    </source>
</evidence>
<evidence type="ECO:0000313" key="2">
    <source>
        <dbReference type="EnsemblPlants" id="cds.evm.model.08.927"/>
    </source>
</evidence>
<evidence type="ECO:0000313" key="3">
    <source>
        <dbReference type="Proteomes" id="UP000596661"/>
    </source>
</evidence>
<dbReference type="Proteomes" id="UP000596661">
    <property type="component" value="Chromosome 8"/>
</dbReference>
<accession>A0A803QCT8</accession>
<dbReference type="EnsemblPlants" id="evm.model.08.927">
    <property type="protein sequence ID" value="cds.evm.model.08.927"/>
    <property type="gene ID" value="evm.TU.08.927"/>
</dbReference>
<feature type="region of interest" description="Disordered" evidence="1">
    <location>
        <begin position="234"/>
        <end position="285"/>
    </location>
</feature>
<dbReference type="EMBL" id="UZAU01000694">
    <property type="status" value="NOT_ANNOTATED_CDS"/>
    <property type="molecule type" value="Genomic_DNA"/>
</dbReference>
<feature type="compositionally biased region" description="Basic and acidic residues" evidence="1">
    <location>
        <begin position="252"/>
        <end position="261"/>
    </location>
</feature>
<proteinExistence type="predicted"/>